<keyword evidence="1" id="KW-0812">Transmembrane</keyword>
<dbReference type="RefSeq" id="WP_045033117.1">
    <property type="nucleotide sequence ID" value="NZ_JRHC01000006.1"/>
</dbReference>
<sequence>MNPLAIIGAFVITLSFLAYGVGSISLVRFRIVGRIVVTFLSIGVVLDIVAITLMVLGSKGSPFTLHGFLGATAFLVMLVEAIWCWKMYIAEGRDCKAHKTHIIYTKAAYLFWVVAYFTGSLIVIWR</sequence>
<accession>A0A0D8J6E1</accession>
<dbReference type="OrthoDB" id="1096907at2"/>
<feature type="transmembrane region" description="Helical" evidence="1">
    <location>
        <begin position="6"/>
        <end position="29"/>
    </location>
</feature>
<feature type="transmembrane region" description="Helical" evidence="1">
    <location>
        <begin position="63"/>
        <end position="85"/>
    </location>
</feature>
<keyword evidence="1" id="KW-0472">Membrane</keyword>
<proteinExistence type="predicted"/>
<dbReference type="Proteomes" id="UP000032544">
    <property type="component" value="Unassembled WGS sequence"/>
</dbReference>
<evidence type="ECO:0000313" key="2">
    <source>
        <dbReference type="EMBL" id="KJF42324.1"/>
    </source>
</evidence>
<comment type="caution">
    <text evidence="2">The sequence shown here is derived from an EMBL/GenBank/DDBJ whole genome shotgun (WGS) entry which is preliminary data.</text>
</comment>
<dbReference type="EMBL" id="JRHC01000006">
    <property type="protein sequence ID" value="KJF42324.1"/>
    <property type="molecule type" value="Genomic_DNA"/>
</dbReference>
<reference evidence="2 3" key="1">
    <citation type="submission" date="2014-09" db="EMBL/GenBank/DDBJ databases">
        <title>Draft Genome Sequence of Draconibacterium sp. JN14CK-3.</title>
        <authorList>
            <person name="Dong C."/>
            <person name="Lai Q."/>
            <person name="Shao Z."/>
        </authorList>
    </citation>
    <scope>NUCLEOTIDE SEQUENCE [LARGE SCALE GENOMIC DNA]</scope>
    <source>
        <strain evidence="2 3">JN14CK-3</strain>
    </source>
</reference>
<name>A0A0D8J6E1_9BACT</name>
<feature type="transmembrane region" description="Helical" evidence="1">
    <location>
        <begin position="36"/>
        <end position="57"/>
    </location>
</feature>
<dbReference type="AlphaFoldDB" id="A0A0D8J6E1"/>
<organism evidence="2 3">
    <name type="scientific">Draconibacterium sediminis</name>
    <dbReference type="NCBI Taxonomy" id="1544798"/>
    <lineage>
        <taxon>Bacteria</taxon>
        <taxon>Pseudomonadati</taxon>
        <taxon>Bacteroidota</taxon>
        <taxon>Bacteroidia</taxon>
        <taxon>Marinilabiliales</taxon>
        <taxon>Prolixibacteraceae</taxon>
        <taxon>Draconibacterium</taxon>
    </lineage>
</organism>
<dbReference type="STRING" id="1544798.LH29_21290"/>
<evidence type="ECO:0000256" key="1">
    <source>
        <dbReference type="SAM" id="Phobius"/>
    </source>
</evidence>
<keyword evidence="1" id="KW-1133">Transmembrane helix</keyword>
<gene>
    <name evidence="2" type="ORF">LH29_21290</name>
</gene>
<feature type="transmembrane region" description="Helical" evidence="1">
    <location>
        <begin position="106"/>
        <end position="125"/>
    </location>
</feature>
<evidence type="ECO:0000313" key="3">
    <source>
        <dbReference type="Proteomes" id="UP000032544"/>
    </source>
</evidence>
<keyword evidence="3" id="KW-1185">Reference proteome</keyword>
<protein>
    <submittedName>
        <fullName evidence="2">Uncharacterized protein</fullName>
    </submittedName>
</protein>